<keyword evidence="3" id="KW-1185">Reference proteome</keyword>
<feature type="domain" description="DUF6984" evidence="1">
    <location>
        <begin position="3"/>
        <end position="91"/>
    </location>
</feature>
<name>A0A7Y9RY06_9ACTN</name>
<dbReference type="GO" id="GO:0016853">
    <property type="term" value="F:isomerase activity"/>
    <property type="evidence" value="ECO:0007669"/>
    <property type="project" value="UniProtKB-KW"/>
</dbReference>
<dbReference type="AlphaFoldDB" id="A0A7Y9RY06"/>
<evidence type="ECO:0000259" key="1">
    <source>
        <dbReference type="Pfam" id="PF22480"/>
    </source>
</evidence>
<organism evidence="2 3">
    <name type="scientific">Nocardioides daedukensis</name>
    <dbReference type="NCBI Taxonomy" id="634462"/>
    <lineage>
        <taxon>Bacteria</taxon>
        <taxon>Bacillati</taxon>
        <taxon>Actinomycetota</taxon>
        <taxon>Actinomycetes</taxon>
        <taxon>Propionibacteriales</taxon>
        <taxon>Nocardioidaceae</taxon>
        <taxon>Nocardioides</taxon>
    </lineage>
</organism>
<reference evidence="2 3" key="1">
    <citation type="submission" date="2020-07" db="EMBL/GenBank/DDBJ databases">
        <title>Sequencing the genomes of 1000 actinobacteria strains.</title>
        <authorList>
            <person name="Klenk H.-P."/>
        </authorList>
    </citation>
    <scope>NUCLEOTIDE SEQUENCE [LARGE SCALE GENOMIC DNA]</scope>
    <source>
        <strain evidence="2 3">DSM 23819</strain>
    </source>
</reference>
<keyword evidence="2" id="KW-0413">Isomerase</keyword>
<evidence type="ECO:0000313" key="2">
    <source>
        <dbReference type="EMBL" id="NYG58746.1"/>
    </source>
</evidence>
<dbReference type="InterPro" id="IPR054253">
    <property type="entry name" value="DUF6984"/>
</dbReference>
<evidence type="ECO:0000313" key="3">
    <source>
        <dbReference type="Proteomes" id="UP000540656"/>
    </source>
</evidence>
<dbReference type="EMBL" id="JACCAA010000001">
    <property type="protein sequence ID" value="NYG58746.1"/>
    <property type="molecule type" value="Genomic_DNA"/>
</dbReference>
<gene>
    <name evidence="2" type="ORF">BJ980_001669</name>
</gene>
<dbReference type="Proteomes" id="UP000540656">
    <property type="component" value="Unassembled WGS sequence"/>
</dbReference>
<proteinExistence type="predicted"/>
<accession>A0A7Y9RY06</accession>
<sequence length="104" mass="11456">MLDALLTQEFEGVVELRAQVPECKFEEVDEDGTLAVHASGPRANVKFRVPVEAIYADADGVMVHVLLHVVGGRLDEVEVFREDGDSVVRKPATEIANFEYMVLG</sequence>
<protein>
    <submittedName>
        <fullName evidence="2">Ketosteroid isomerase-like protein</fullName>
    </submittedName>
</protein>
<dbReference type="Pfam" id="PF22480">
    <property type="entry name" value="DUF6984"/>
    <property type="match status" value="1"/>
</dbReference>
<comment type="caution">
    <text evidence="2">The sequence shown here is derived from an EMBL/GenBank/DDBJ whole genome shotgun (WGS) entry which is preliminary data.</text>
</comment>